<dbReference type="AlphaFoldDB" id="A0A5S3V8K1"/>
<proteinExistence type="predicted"/>
<keyword evidence="3" id="KW-1185">Reference proteome</keyword>
<evidence type="ECO:0000313" key="3">
    <source>
        <dbReference type="Proteomes" id="UP000307164"/>
    </source>
</evidence>
<dbReference type="OrthoDB" id="4731620at2"/>
<comment type="caution">
    <text evidence="1">The sequence shown here is derived from an EMBL/GenBank/DDBJ whole genome shotgun (WGS) entry which is preliminary data.</text>
</comment>
<dbReference type="EMBL" id="PNBW01000062">
    <property type="protein sequence ID" value="TMO73324.1"/>
    <property type="molecule type" value="Genomic_DNA"/>
</dbReference>
<evidence type="ECO:0000313" key="1">
    <source>
        <dbReference type="EMBL" id="TMO67551.1"/>
    </source>
</evidence>
<evidence type="ECO:0000313" key="2">
    <source>
        <dbReference type="EMBL" id="TMO73324.1"/>
    </source>
</evidence>
<dbReference type="EMBL" id="PNBX01000055">
    <property type="protein sequence ID" value="TMO67551.1"/>
    <property type="molecule type" value="Genomic_DNA"/>
</dbReference>
<reference evidence="1" key="3">
    <citation type="submission" date="2019-09" db="EMBL/GenBank/DDBJ databases">
        <title>Co-occurence of chitin degradation, pigmentation and bioactivity in marine Pseudoalteromonas.</title>
        <authorList>
            <person name="Sonnenschein E.C."/>
            <person name="Bech P.K."/>
        </authorList>
    </citation>
    <scope>NUCLEOTIDE SEQUENCE</scope>
    <source>
        <strain evidence="1">S3790</strain>
        <strain evidence="2">S3895</strain>
    </source>
</reference>
<dbReference type="InterPro" id="IPR021667">
    <property type="entry name" value="HapK"/>
</dbReference>
<dbReference type="Gene3D" id="3.30.70.100">
    <property type="match status" value="1"/>
</dbReference>
<reference evidence="1 4" key="1">
    <citation type="submission" date="2018-01" db="EMBL/GenBank/DDBJ databases">
        <authorList>
            <person name="Paulsen S."/>
            <person name="Gram L.K."/>
        </authorList>
    </citation>
    <scope>NUCLEOTIDE SEQUENCE [LARGE SCALE GENOMIC DNA]</scope>
    <source>
        <strain evidence="1 4">S3790</strain>
        <strain evidence="2">S3895</strain>
    </source>
</reference>
<dbReference type="RefSeq" id="WP_138592352.1">
    <property type="nucleotide sequence ID" value="NZ_PNBW01000062.1"/>
</dbReference>
<gene>
    <name evidence="1" type="ORF">CWC19_13500</name>
    <name evidence="2" type="ORF">CWC20_13495</name>
</gene>
<dbReference type="Proteomes" id="UP000307217">
    <property type="component" value="Unassembled WGS sequence"/>
</dbReference>
<evidence type="ECO:0000313" key="4">
    <source>
        <dbReference type="Proteomes" id="UP000307217"/>
    </source>
</evidence>
<protein>
    <submittedName>
        <fullName evidence="1">RedY protein</fullName>
    </submittedName>
</protein>
<organism evidence="1 4">
    <name type="scientific">Pseudoalteromonas aurantia</name>
    <dbReference type="NCBI Taxonomy" id="43654"/>
    <lineage>
        <taxon>Bacteria</taxon>
        <taxon>Pseudomonadati</taxon>
        <taxon>Pseudomonadota</taxon>
        <taxon>Gammaproteobacteria</taxon>
        <taxon>Alteromonadales</taxon>
        <taxon>Pseudoalteromonadaceae</taxon>
        <taxon>Pseudoalteromonas</taxon>
    </lineage>
</organism>
<reference evidence="3 4" key="2">
    <citation type="submission" date="2019-06" db="EMBL/GenBank/DDBJ databases">
        <title>Co-occurence of chitin degradation, pigmentation and bioactivity in marine Pseudoalteromonas.</title>
        <authorList>
            <person name="Sonnenschein E.C."/>
            <person name="Bech P.K."/>
        </authorList>
    </citation>
    <scope>NUCLEOTIDE SEQUENCE [LARGE SCALE GENOMIC DNA]</scope>
    <source>
        <strain evidence="4">S3790</strain>
        <strain evidence="3">S3895</strain>
    </source>
</reference>
<dbReference type="Proteomes" id="UP000307164">
    <property type="component" value="Unassembled WGS sequence"/>
</dbReference>
<accession>A0A5S3V8K1</accession>
<dbReference type="Pfam" id="PF11639">
    <property type="entry name" value="HapK"/>
    <property type="match status" value="1"/>
</dbReference>
<name>A0A5S3V8K1_9GAMM</name>
<sequence length="101" mass="11761">MPVIIDKIKLKSEEHRANFERWVKETDYIACHDLHTVQRFVVSKVNGQDYDYVEVVSVSSLTDFEAETQTPLFQSLIVQFTQMAEVVETIHGDELLPGYQW</sequence>